<evidence type="ECO:0000256" key="1">
    <source>
        <dbReference type="ARBA" id="ARBA00004141"/>
    </source>
</evidence>
<feature type="transmembrane region" description="Helical" evidence="5">
    <location>
        <begin position="250"/>
        <end position="269"/>
    </location>
</feature>
<dbReference type="InterPro" id="IPR007016">
    <property type="entry name" value="O-antigen_ligase-rel_domated"/>
</dbReference>
<evidence type="ECO:0000259" key="6">
    <source>
        <dbReference type="Pfam" id="PF04932"/>
    </source>
</evidence>
<name>A0ABS9U8V9_9BACL</name>
<dbReference type="InterPro" id="IPR051533">
    <property type="entry name" value="WaaL-like"/>
</dbReference>
<evidence type="ECO:0000256" key="5">
    <source>
        <dbReference type="SAM" id="Phobius"/>
    </source>
</evidence>
<comment type="caution">
    <text evidence="7">The sequence shown here is derived from an EMBL/GenBank/DDBJ whole genome shotgun (WGS) entry which is preliminary data.</text>
</comment>
<sequence>MTSFYEELNKTSKVGDDKENAQSRANVDKWIFRLLLLLIGVMPLIVLASVEQVVSPLISNISELSSGMKGDLFTHYKALFVIAITVITGAMLFVKIFFMDGQIRKTPFNYVIGLFAFAIILSTLFSPNITVALNGLYNHSDGAISWLCYLALMFIAMNIEYPKNVTKYVMYTMIPFVFINLFITSMNFYGKDLLQYGWMQKLVSIVLPEGANLTAGSTLVGTLNQWNYMSGMFAMMTVMYVAWAIIEKSWVHSIVGAITAAAAIAVMFMSISTSGFLAVLMLLPVLLVLIFKVQHKKKAAIMLAIFIGISAPIFHILAEKDDRVWGESFGFFVGNNPYLDEEPVAVDNSKTPLNWTNKAYAAEKALELPVLPERGMAFGSGRGYIWKETWELVQDRPLVGYGSDTLMYNFPHFQLESRGALNWEEIVTDKPHNVYVGILYGMGILGFIAIIVLVIFQVLKLLQQLFNKKGNLAAIVLGVGVTAYFIQAMFNDSLPGITTVAFVLFGMMISMISNSKREPMN</sequence>
<feature type="transmembrane region" description="Helical" evidence="5">
    <location>
        <begin position="438"/>
        <end position="459"/>
    </location>
</feature>
<evidence type="ECO:0000313" key="7">
    <source>
        <dbReference type="EMBL" id="MCH7320604.1"/>
    </source>
</evidence>
<comment type="subcellular location">
    <subcellularLocation>
        <location evidence="1">Membrane</location>
        <topology evidence="1">Multi-pass membrane protein</topology>
    </subcellularLocation>
</comment>
<dbReference type="PANTHER" id="PTHR37422">
    <property type="entry name" value="TEICHURONIC ACID BIOSYNTHESIS PROTEIN TUAE"/>
    <property type="match status" value="1"/>
</dbReference>
<protein>
    <submittedName>
        <fullName evidence="7">O-antigen ligase family protein</fullName>
    </submittedName>
</protein>
<feature type="transmembrane region" description="Helical" evidence="5">
    <location>
        <begin position="226"/>
        <end position="243"/>
    </location>
</feature>
<evidence type="ECO:0000256" key="2">
    <source>
        <dbReference type="ARBA" id="ARBA00022692"/>
    </source>
</evidence>
<dbReference type="PANTHER" id="PTHR37422:SF13">
    <property type="entry name" value="LIPOPOLYSACCHARIDE BIOSYNTHESIS PROTEIN PA4999-RELATED"/>
    <property type="match status" value="1"/>
</dbReference>
<keyword evidence="8" id="KW-1185">Reference proteome</keyword>
<feature type="domain" description="O-antigen ligase-related" evidence="6">
    <location>
        <begin position="259"/>
        <end position="451"/>
    </location>
</feature>
<evidence type="ECO:0000313" key="8">
    <source>
        <dbReference type="Proteomes" id="UP001316087"/>
    </source>
</evidence>
<keyword evidence="4 5" id="KW-0472">Membrane</keyword>
<dbReference type="Pfam" id="PF04932">
    <property type="entry name" value="Wzy_C"/>
    <property type="match status" value="1"/>
</dbReference>
<feature type="transmembrane region" description="Helical" evidence="5">
    <location>
        <begin position="78"/>
        <end position="98"/>
    </location>
</feature>
<feature type="transmembrane region" description="Helical" evidence="5">
    <location>
        <begin position="34"/>
        <end position="58"/>
    </location>
</feature>
<feature type="transmembrane region" description="Helical" evidence="5">
    <location>
        <begin position="471"/>
        <end position="490"/>
    </location>
</feature>
<gene>
    <name evidence="7" type="ORF">LZ480_01785</name>
</gene>
<evidence type="ECO:0000256" key="3">
    <source>
        <dbReference type="ARBA" id="ARBA00022989"/>
    </source>
</evidence>
<feature type="transmembrane region" description="Helical" evidence="5">
    <location>
        <begin position="143"/>
        <end position="161"/>
    </location>
</feature>
<dbReference type="RefSeq" id="WP_241367618.1">
    <property type="nucleotide sequence ID" value="NZ_JAKZFC010000001.1"/>
</dbReference>
<proteinExistence type="predicted"/>
<accession>A0ABS9U8V9</accession>
<organism evidence="7 8">
    <name type="scientific">Solibacillus palustris</name>
    <dbReference type="NCBI Taxonomy" id="2908203"/>
    <lineage>
        <taxon>Bacteria</taxon>
        <taxon>Bacillati</taxon>
        <taxon>Bacillota</taxon>
        <taxon>Bacilli</taxon>
        <taxon>Bacillales</taxon>
        <taxon>Caryophanaceae</taxon>
        <taxon>Solibacillus</taxon>
    </lineage>
</organism>
<dbReference type="GO" id="GO:0016874">
    <property type="term" value="F:ligase activity"/>
    <property type="evidence" value="ECO:0007669"/>
    <property type="project" value="UniProtKB-KW"/>
</dbReference>
<dbReference type="Proteomes" id="UP001316087">
    <property type="component" value="Unassembled WGS sequence"/>
</dbReference>
<keyword evidence="7" id="KW-0436">Ligase</keyword>
<dbReference type="EMBL" id="JAKZFC010000001">
    <property type="protein sequence ID" value="MCH7320604.1"/>
    <property type="molecule type" value="Genomic_DNA"/>
</dbReference>
<keyword evidence="2 5" id="KW-0812">Transmembrane</keyword>
<keyword evidence="3 5" id="KW-1133">Transmembrane helix</keyword>
<feature type="transmembrane region" description="Helical" evidence="5">
    <location>
        <begin position="496"/>
        <end position="513"/>
    </location>
</feature>
<feature type="transmembrane region" description="Helical" evidence="5">
    <location>
        <begin position="275"/>
        <end position="293"/>
    </location>
</feature>
<feature type="transmembrane region" description="Helical" evidence="5">
    <location>
        <begin position="300"/>
        <end position="318"/>
    </location>
</feature>
<feature type="transmembrane region" description="Helical" evidence="5">
    <location>
        <begin position="110"/>
        <end position="137"/>
    </location>
</feature>
<evidence type="ECO:0000256" key="4">
    <source>
        <dbReference type="ARBA" id="ARBA00023136"/>
    </source>
</evidence>
<reference evidence="7 8" key="1">
    <citation type="submission" date="2022-03" db="EMBL/GenBank/DDBJ databases">
        <authorList>
            <person name="Jo J.-H."/>
            <person name="Im W.-T."/>
        </authorList>
    </citation>
    <scope>NUCLEOTIDE SEQUENCE [LARGE SCALE GENOMIC DNA]</scope>
    <source>
        <strain evidence="7 8">MA9</strain>
    </source>
</reference>
<feature type="transmembrane region" description="Helical" evidence="5">
    <location>
        <begin position="168"/>
        <end position="189"/>
    </location>
</feature>